<feature type="chain" id="PRO_5018757171" evidence="1">
    <location>
        <begin position="22"/>
        <end position="223"/>
    </location>
</feature>
<keyword evidence="3" id="KW-1185">Reference proteome</keyword>
<dbReference type="EMBL" id="RZGR01000043">
    <property type="protein sequence ID" value="RUQ81019.1"/>
    <property type="molecule type" value="Genomic_DNA"/>
</dbReference>
<sequence>MKNKFRWLILLLVSAPTPLFAEVSLKDLIKVSKENNPRCVEYYNYAGQVYCSTKALSTGAIDVDVLTDEKQDILFDSRTWRAAWGKKTDAVVTIEYIPAEGKIMEWRELVTSQFIPGIQDSITPIDFANSVIENLQNSGLSPKITFHQKTPEQVIFEFSIASPENLKQDELQKITKGKDGFYVLHYVIKETDMGDEIRNQWLQNLKDSQIKPAGNEAPHTDKD</sequence>
<reference evidence="2 3" key="1">
    <citation type="submission" date="2018-12" db="EMBL/GenBank/DDBJ databases">
        <title>Legionella sp,whole genome shotgun sequence.</title>
        <authorList>
            <person name="Wu H."/>
        </authorList>
    </citation>
    <scope>NUCLEOTIDE SEQUENCE [LARGE SCALE GENOMIC DNA]</scope>
    <source>
        <strain evidence="3">km714</strain>
    </source>
</reference>
<dbReference type="RefSeq" id="WP_127111541.1">
    <property type="nucleotide sequence ID" value="NZ_RZGR01000043.1"/>
</dbReference>
<dbReference type="AlphaFoldDB" id="A0A3S0V9L9"/>
<evidence type="ECO:0000313" key="3">
    <source>
        <dbReference type="Proteomes" id="UP000288012"/>
    </source>
</evidence>
<accession>A0A3S0V9L9</accession>
<evidence type="ECO:0000313" key="2">
    <source>
        <dbReference type="EMBL" id="RUQ81019.1"/>
    </source>
</evidence>
<comment type="caution">
    <text evidence="2">The sequence shown here is derived from an EMBL/GenBank/DDBJ whole genome shotgun (WGS) entry which is preliminary data.</text>
</comment>
<name>A0A3S0V9L9_9GAMM</name>
<protein>
    <submittedName>
        <fullName evidence="2">Uncharacterized protein</fullName>
    </submittedName>
</protein>
<keyword evidence="1" id="KW-0732">Signal</keyword>
<feature type="signal peptide" evidence="1">
    <location>
        <begin position="1"/>
        <end position="21"/>
    </location>
</feature>
<proteinExistence type="predicted"/>
<organism evidence="2 3">
    <name type="scientific">Legionella septentrionalis</name>
    <dbReference type="NCBI Taxonomy" id="2498109"/>
    <lineage>
        <taxon>Bacteria</taxon>
        <taxon>Pseudomonadati</taxon>
        <taxon>Pseudomonadota</taxon>
        <taxon>Gammaproteobacteria</taxon>
        <taxon>Legionellales</taxon>
        <taxon>Legionellaceae</taxon>
        <taxon>Legionella</taxon>
    </lineage>
</organism>
<dbReference type="Proteomes" id="UP000288012">
    <property type="component" value="Unassembled WGS sequence"/>
</dbReference>
<evidence type="ECO:0000256" key="1">
    <source>
        <dbReference type="SAM" id="SignalP"/>
    </source>
</evidence>
<gene>
    <name evidence="2" type="ORF">EKM59_10905</name>
</gene>